<dbReference type="SUPFAM" id="SSF52540">
    <property type="entry name" value="P-loop containing nucleoside triphosphate hydrolases"/>
    <property type="match status" value="1"/>
</dbReference>
<comment type="similarity">
    <text evidence="3">Belongs to the DEAD box helicase family. DEAH subfamily.</text>
</comment>
<feature type="domain" description="Helicase C-terminal" evidence="16">
    <location>
        <begin position="251"/>
        <end position="424"/>
    </location>
</feature>
<dbReference type="PROSITE" id="PS51194">
    <property type="entry name" value="HELICASE_CTER"/>
    <property type="match status" value="1"/>
</dbReference>
<keyword evidence="5" id="KW-0547">Nucleotide-binding</keyword>
<dbReference type="GO" id="GO:0005524">
    <property type="term" value="F:ATP binding"/>
    <property type="evidence" value="ECO:0007669"/>
    <property type="project" value="UniProtKB-KW"/>
</dbReference>
<reference evidence="17 18" key="1">
    <citation type="journal article" date="2011" name="Genome Biol. Evol.">
        <title>Integration of the genetic map and genome assembly of fugu facilitates insights into distinct features of genome evolution in teleosts and mammals.</title>
        <authorList>
            <person name="Kai W."/>
            <person name="Kikuchi K."/>
            <person name="Tohari S."/>
            <person name="Chew A.K."/>
            <person name="Tay A."/>
            <person name="Fujiwara A."/>
            <person name="Hosoya S."/>
            <person name="Suetake H."/>
            <person name="Naruse K."/>
            <person name="Brenner S."/>
            <person name="Suzuki Y."/>
            <person name="Venkatesh B."/>
        </authorList>
    </citation>
    <scope>NUCLEOTIDE SEQUENCE [LARGE SCALE GENOMIC DNA]</scope>
</reference>
<dbReference type="SMART" id="SM00847">
    <property type="entry name" value="HA2"/>
    <property type="match status" value="1"/>
</dbReference>
<evidence type="ECO:0000313" key="18">
    <source>
        <dbReference type="Proteomes" id="UP000005226"/>
    </source>
</evidence>
<evidence type="ECO:0000256" key="14">
    <source>
        <dbReference type="ARBA" id="ARBA00083359"/>
    </source>
</evidence>
<comment type="function">
    <text evidence="12">Implicated in nucleolar organization, ribosome biogenesis, protein synthesis and cytoplasmic dsRNA sensing. Stimulates RNA polymerase I transcription of the 47S precursor rRNA. Associates with ribosomal DNA (rDNA) loci where it is involved in POLR1A recruitment. In the cytoplasm, promotes elongation-competent 80S ribosome assembly at the late stage of mRNA translation initiation. Senses cytosolic dsRNA mediating NLRP3 inflammasome formation in macrophages and type I interferon production in myeloid dendritic cells. Required for NLRP3 activation induced by viral dsRNA and bacterial RNA. In dendritic cells, required for induction of type I interferon production induced by cytoplasmic dsRNA via the activation of MAPK and NF-kappa-B signaling pathways.</text>
</comment>
<dbReference type="GO" id="GO:0005730">
    <property type="term" value="C:nucleolus"/>
    <property type="evidence" value="ECO:0007669"/>
    <property type="project" value="UniProtKB-SubCell"/>
</dbReference>
<dbReference type="GO" id="GO:0061702">
    <property type="term" value="C:canonical inflammasome complex"/>
    <property type="evidence" value="ECO:0007669"/>
    <property type="project" value="UniProtKB-SubCell"/>
</dbReference>
<reference evidence="17" key="2">
    <citation type="submission" date="2025-08" db="UniProtKB">
        <authorList>
            <consortium name="Ensembl"/>
        </authorList>
    </citation>
    <scope>IDENTIFICATION</scope>
</reference>
<dbReference type="FunFam" id="3.40.50.300:FF:000750">
    <property type="entry name" value="Putative ATP-dependent RNA helicase DHX33"/>
    <property type="match status" value="1"/>
</dbReference>
<reference evidence="17" key="3">
    <citation type="submission" date="2025-09" db="UniProtKB">
        <authorList>
            <consortium name="Ensembl"/>
        </authorList>
    </citation>
    <scope>IDENTIFICATION</scope>
</reference>
<dbReference type="Gene3D" id="3.40.50.300">
    <property type="entry name" value="P-loop containing nucleotide triphosphate hydrolases"/>
    <property type="match status" value="2"/>
</dbReference>
<dbReference type="OMA" id="CHENFLH"/>
<dbReference type="CDD" id="cd18791">
    <property type="entry name" value="SF2_C_RHA"/>
    <property type="match status" value="1"/>
</dbReference>
<dbReference type="InterPro" id="IPR027417">
    <property type="entry name" value="P-loop_NTPase"/>
</dbReference>
<dbReference type="CTD" id="56919"/>
<dbReference type="STRING" id="31033.ENSTRUP00000007955"/>
<evidence type="ECO:0000256" key="6">
    <source>
        <dbReference type="ARBA" id="ARBA00022801"/>
    </source>
</evidence>
<dbReference type="AlphaFoldDB" id="H2S6D3"/>
<dbReference type="GO" id="GO:0000182">
    <property type="term" value="F:rDNA binding"/>
    <property type="evidence" value="ECO:0007669"/>
    <property type="project" value="UniProtKB-ARBA"/>
</dbReference>
<evidence type="ECO:0000256" key="1">
    <source>
        <dbReference type="ARBA" id="ARBA00004110"/>
    </source>
</evidence>
<dbReference type="SMART" id="SM00487">
    <property type="entry name" value="DEXDc"/>
    <property type="match status" value="1"/>
</dbReference>
<gene>
    <name evidence="17" type="primary">dhx33</name>
</gene>
<dbReference type="GO" id="GO:0003725">
    <property type="term" value="F:double-stranded RNA binding"/>
    <property type="evidence" value="ECO:0007669"/>
    <property type="project" value="UniProtKB-ARBA"/>
</dbReference>
<dbReference type="SMART" id="SM00490">
    <property type="entry name" value="HELICc"/>
    <property type="match status" value="1"/>
</dbReference>
<dbReference type="PROSITE" id="PS51192">
    <property type="entry name" value="HELICASE_ATP_BIND_1"/>
    <property type="match status" value="1"/>
</dbReference>
<dbReference type="Pfam" id="PF21010">
    <property type="entry name" value="HA2_C"/>
    <property type="match status" value="1"/>
</dbReference>
<dbReference type="InParanoid" id="H2S6D3"/>
<dbReference type="PANTHER" id="PTHR18934:SF118">
    <property type="entry name" value="ATP-DEPENDENT RNA HELICASE DHX33"/>
    <property type="match status" value="1"/>
</dbReference>
<name>H2S6D3_TAKRU</name>
<comment type="catalytic activity">
    <reaction evidence="11">
        <text>ATP + H2O = ADP + phosphate + H(+)</text>
        <dbReference type="Rhea" id="RHEA:13065"/>
        <dbReference type="ChEBI" id="CHEBI:15377"/>
        <dbReference type="ChEBI" id="CHEBI:15378"/>
        <dbReference type="ChEBI" id="CHEBI:30616"/>
        <dbReference type="ChEBI" id="CHEBI:43474"/>
        <dbReference type="ChEBI" id="CHEBI:456216"/>
        <dbReference type="EC" id="3.6.4.13"/>
    </reaction>
</comment>
<dbReference type="KEGG" id="tru:101076230"/>
<dbReference type="Pfam" id="PF04408">
    <property type="entry name" value="WHD_HA2"/>
    <property type="match status" value="1"/>
</dbReference>
<evidence type="ECO:0000256" key="4">
    <source>
        <dbReference type="ARBA" id="ARBA00012552"/>
    </source>
</evidence>
<evidence type="ECO:0000256" key="12">
    <source>
        <dbReference type="ARBA" id="ARBA00056853"/>
    </source>
</evidence>
<proteinExistence type="inferred from homology"/>
<dbReference type="EC" id="3.6.4.13" evidence="4"/>
<dbReference type="InterPro" id="IPR014001">
    <property type="entry name" value="Helicase_ATP-bd"/>
</dbReference>
<sequence>MPHDPDPPPAKKFKPGSVFFRLDKNKPVMLLTRKENATSPLDIQRKQLPIYQAKLQLLNQLRTLHSAILIGETGSGKTTQIPQYLYEAGIGRQGIIAITQPRRVAAISLAGRVAEEKRTQLGKLVGYTVRFEDVTSSETKLKFMTDGMLLREAMGDPLLLRYTVVVLDEAHERTVNTDVLFSVVKTAQRRRREFSKVPLKVIVMSATMDVDLFSEYFNKSPVLYLEGRQHPIQIYYTKQPQSDYLHAALVSIFQIHQEAPPSHDILVFMTGQEEIEALARTCRDIAKHLPDSCGPMVVFPLYASLPPVQQLRVFQPAPKGCRKVILSTNIAETSVTISRIKYVIDTGMVKAKRFNPGSGLEVLAVQRVSKAQAWQRAGRAGREDSGSCYRLYTEEEFDNLVPMTVPEIQRCNLAGVMLQLTALGIPDVMNFDFMSKPPPEAVHSAVEHLELLGAVEMKEDQVHLTALGKKMARFPLEPKYAKTILLSTNYFCSEEILSIVSLLSVDNVLYNPPARREEVLAARKKFISSEGDHMTLLNIYRAFKKVSGNKEWCRENFVNSRSMGLVKEVQAQLKDICLKLNLKLESCGGDTASIRRCLAHGMFINTAELQLDGTYLALDTHQPVAIHPSSVLFQAKPAYVVFNELLHTSRYYMRDLCLVDADWLLDAAPEYFGCKLRTTKS</sequence>
<dbReference type="RefSeq" id="XP_003977010.1">
    <property type="nucleotide sequence ID" value="XM_003976961.3"/>
</dbReference>
<keyword evidence="10" id="KW-0539">Nucleus</keyword>
<dbReference type="InterPro" id="IPR048333">
    <property type="entry name" value="HA2_WH"/>
</dbReference>
<dbReference type="GeneTree" id="ENSGT00940000156747"/>
<dbReference type="CDD" id="cd17978">
    <property type="entry name" value="DEXHc_DHX33"/>
    <property type="match status" value="1"/>
</dbReference>
<dbReference type="FunFam" id="1.20.120.1080:FF:000037">
    <property type="entry name" value="ATP-dependent RNA helicase DHX33"/>
    <property type="match status" value="1"/>
</dbReference>
<evidence type="ECO:0000256" key="7">
    <source>
        <dbReference type="ARBA" id="ARBA00022806"/>
    </source>
</evidence>
<dbReference type="FunFam" id="3.40.50.300:FF:000145">
    <property type="entry name" value="probable ATP-dependent RNA helicase DHX40"/>
    <property type="match status" value="1"/>
</dbReference>
<dbReference type="GO" id="GO:0016787">
    <property type="term" value="F:hydrolase activity"/>
    <property type="evidence" value="ECO:0007669"/>
    <property type="project" value="UniProtKB-KW"/>
</dbReference>
<keyword evidence="8" id="KW-0067">ATP-binding</keyword>
<evidence type="ECO:0000256" key="13">
    <source>
        <dbReference type="ARBA" id="ARBA00071560"/>
    </source>
</evidence>
<dbReference type="Proteomes" id="UP000005226">
    <property type="component" value="Chromosome 15"/>
</dbReference>
<evidence type="ECO:0000256" key="10">
    <source>
        <dbReference type="ARBA" id="ARBA00023242"/>
    </source>
</evidence>
<keyword evidence="18" id="KW-1185">Reference proteome</keyword>
<dbReference type="InterPro" id="IPR001650">
    <property type="entry name" value="Helicase_C-like"/>
</dbReference>
<dbReference type="GO" id="GO:0003724">
    <property type="term" value="F:RNA helicase activity"/>
    <property type="evidence" value="ECO:0007669"/>
    <property type="project" value="UniProtKB-EC"/>
</dbReference>
<accession>H2S6D3</accession>
<evidence type="ECO:0000259" key="15">
    <source>
        <dbReference type="PROSITE" id="PS51192"/>
    </source>
</evidence>
<dbReference type="Gene3D" id="1.20.120.1080">
    <property type="match status" value="1"/>
</dbReference>
<comment type="subcellular location">
    <subcellularLocation>
        <location evidence="1">Inflammasome</location>
    </subcellularLocation>
    <subcellularLocation>
        <location evidence="2">Nucleus</location>
        <location evidence="2">Nucleolus</location>
    </subcellularLocation>
</comment>
<evidence type="ECO:0000313" key="17">
    <source>
        <dbReference type="Ensembl" id="ENSTRUP00000007955.1"/>
    </source>
</evidence>
<evidence type="ECO:0000256" key="8">
    <source>
        <dbReference type="ARBA" id="ARBA00022840"/>
    </source>
</evidence>
<dbReference type="Pfam" id="PF00270">
    <property type="entry name" value="DEAD"/>
    <property type="match status" value="1"/>
</dbReference>
<feature type="domain" description="Helicase ATP-binding" evidence="15">
    <location>
        <begin position="58"/>
        <end position="226"/>
    </location>
</feature>
<dbReference type="PANTHER" id="PTHR18934">
    <property type="entry name" value="ATP-DEPENDENT RNA HELICASE"/>
    <property type="match status" value="1"/>
</dbReference>
<organism evidence="17 18">
    <name type="scientific">Takifugu rubripes</name>
    <name type="common">Japanese pufferfish</name>
    <name type="synonym">Fugu rubripes</name>
    <dbReference type="NCBI Taxonomy" id="31033"/>
    <lineage>
        <taxon>Eukaryota</taxon>
        <taxon>Metazoa</taxon>
        <taxon>Chordata</taxon>
        <taxon>Craniata</taxon>
        <taxon>Vertebrata</taxon>
        <taxon>Euteleostomi</taxon>
        <taxon>Actinopterygii</taxon>
        <taxon>Neopterygii</taxon>
        <taxon>Teleostei</taxon>
        <taxon>Neoteleostei</taxon>
        <taxon>Acanthomorphata</taxon>
        <taxon>Eupercaria</taxon>
        <taxon>Tetraodontiformes</taxon>
        <taxon>Tetradontoidea</taxon>
        <taxon>Tetraodontidae</taxon>
        <taxon>Takifugu</taxon>
    </lineage>
</organism>
<evidence type="ECO:0000256" key="2">
    <source>
        <dbReference type="ARBA" id="ARBA00004604"/>
    </source>
</evidence>
<dbReference type="GeneID" id="101076230"/>
<dbReference type="OrthoDB" id="10253254at2759"/>
<evidence type="ECO:0000256" key="3">
    <source>
        <dbReference type="ARBA" id="ARBA00008792"/>
    </source>
</evidence>
<dbReference type="InterPro" id="IPR011709">
    <property type="entry name" value="DEAD-box_helicase_OB_fold"/>
</dbReference>
<evidence type="ECO:0000256" key="5">
    <source>
        <dbReference type="ARBA" id="ARBA00022741"/>
    </source>
</evidence>
<protein>
    <recommendedName>
        <fullName evidence="13">ATP-dependent RNA helicase DHX33</fullName>
        <ecNumber evidence="4">3.6.4.13</ecNumber>
    </recommendedName>
    <alternativeName>
        <fullName evidence="14">DEAH box protein 33</fullName>
    </alternativeName>
</protein>
<dbReference type="Ensembl" id="ENSTRUT00000008003.3">
    <property type="protein sequence ID" value="ENSTRUP00000007955.1"/>
    <property type="gene ID" value="ENSTRUG00000003395.3"/>
</dbReference>
<keyword evidence="9" id="KW-0963">Cytoplasm</keyword>
<evidence type="ECO:0000256" key="11">
    <source>
        <dbReference type="ARBA" id="ARBA00047984"/>
    </source>
</evidence>
<dbReference type="Pfam" id="PF00271">
    <property type="entry name" value="Helicase_C"/>
    <property type="match status" value="1"/>
</dbReference>
<evidence type="ECO:0000256" key="9">
    <source>
        <dbReference type="ARBA" id="ARBA00023233"/>
    </source>
</evidence>
<dbReference type="GO" id="GO:0045943">
    <property type="term" value="P:positive regulation of transcription by RNA polymerase I"/>
    <property type="evidence" value="ECO:0007669"/>
    <property type="project" value="UniProtKB-ARBA"/>
</dbReference>
<keyword evidence="9" id="KW-1271">Inflammasome</keyword>
<dbReference type="FunCoup" id="H2S6D3">
    <property type="interactions" value="418"/>
</dbReference>
<dbReference type="InterPro" id="IPR011545">
    <property type="entry name" value="DEAD/DEAH_box_helicase_dom"/>
</dbReference>
<dbReference type="eggNOG" id="KOG0922">
    <property type="taxonomic scope" value="Eukaryota"/>
</dbReference>
<dbReference type="Pfam" id="PF07717">
    <property type="entry name" value="OB_NTP_bind"/>
    <property type="match status" value="1"/>
</dbReference>
<keyword evidence="7" id="KW-0347">Helicase</keyword>
<evidence type="ECO:0000259" key="16">
    <source>
        <dbReference type="PROSITE" id="PS51194"/>
    </source>
</evidence>
<dbReference type="InterPro" id="IPR007502">
    <property type="entry name" value="Helicase-assoc_dom"/>
</dbReference>
<keyword evidence="6" id="KW-0378">Hydrolase</keyword>
<dbReference type="HOGENOM" id="CLU_001832_5_11_1"/>